<dbReference type="SMART" id="SM00448">
    <property type="entry name" value="REC"/>
    <property type="match status" value="1"/>
</dbReference>
<dbReference type="Proteomes" id="UP000032900">
    <property type="component" value="Unassembled WGS sequence"/>
</dbReference>
<keyword evidence="5" id="KW-1185">Reference proteome</keyword>
<evidence type="ECO:0000313" key="5">
    <source>
        <dbReference type="Proteomes" id="UP000032900"/>
    </source>
</evidence>
<reference evidence="4 5" key="1">
    <citation type="journal article" date="2015" name="Microbes Environ.">
        <title>Distribution and evolution of nitrogen fixation genes in the phylum bacteroidetes.</title>
        <authorList>
            <person name="Inoue J."/>
            <person name="Oshima K."/>
            <person name="Suda W."/>
            <person name="Sakamoto M."/>
            <person name="Iino T."/>
            <person name="Noda S."/>
            <person name="Hongoh Y."/>
            <person name="Hattori M."/>
            <person name="Ohkuma M."/>
        </authorList>
    </citation>
    <scope>NUCLEOTIDE SEQUENCE [LARGE SCALE GENOMIC DNA]</scope>
    <source>
        <strain evidence="4">JCM 15548</strain>
    </source>
</reference>
<dbReference type="SUPFAM" id="SSF52172">
    <property type="entry name" value="CheY-like"/>
    <property type="match status" value="1"/>
</dbReference>
<feature type="domain" description="Response regulatory" evidence="2">
    <location>
        <begin position="4"/>
        <end position="117"/>
    </location>
</feature>
<dbReference type="InterPro" id="IPR011006">
    <property type="entry name" value="CheY-like_superfamily"/>
</dbReference>
<dbReference type="RefSeq" id="WP_062128906.1">
    <property type="nucleotide sequence ID" value="NZ_BAZW01000107.1"/>
</dbReference>
<dbReference type="InterPro" id="IPR007492">
    <property type="entry name" value="LytTR_DNA-bd_dom"/>
</dbReference>
<dbReference type="PANTHER" id="PTHR37299">
    <property type="entry name" value="TRANSCRIPTIONAL REGULATOR-RELATED"/>
    <property type="match status" value="1"/>
</dbReference>
<dbReference type="Pfam" id="PF04397">
    <property type="entry name" value="LytTR"/>
    <property type="match status" value="1"/>
</dbReference>
<proteinExistence type="predicted"/>
<name>A0A0E9LQC9_9BACT</name>
<dbReference type="GO" id="GO:0003677">
    <property type="term" value="F:DNA binding"/>
    <property type="evidence" value="ECO:0007669"/>
    <property type="project" value="InterPro"/>
</dbReference>
<feature type="modified residue" description="4-aspartylphosphate" evidence="1">
    <location>
        <position position="57"/>
    </location>
</feature>
<evidence type="ECO:0000256" key="1">
    <source>
        <dbReference type="PROSITE-ProRule" id="PRU00169"/>
    </source>
</evidence>
<dbReference type="SMART" id="SM00850">
    <property type="entry name" value="LytTR"/>
    <property type="match status" value="1"/>
</dbReference>
<dbReference type="InterPro" id="IPR046947">
    <property type="entry name" value="LytR-like"/>
</dbReference>
<keyword evidence="1" id="KW-0597">Phosphoprotein</keyword>
<dbReference type="Gene3D" id="2.40.50.1020">
    <property type="entry name" value="LytTr DNA-binding domain"/>
    <property type="match status" value="1"/>
</dbReference>
<evidence type="ECO:0000259" key="2">
    <source>
        <dbReference type="PROSITE" id="PS50110"/>
    </source>
</evidence>
<dbReference type="InterPro" id="IPR001789">
    <property type="entry name" value="Sig_transdc_resp-reg_receiver"/>
</dbReference>
<comment type="caution">
    <text evidence="4">The sequence shown here is derived from an EMBL/GenBank/DDBJ whole genome shotgun (WGS) entry which is preliminary data.</text>
</comment>
<organism evidence="4 5">
    <name type="scientific">Geofilum rubicundum JCM 15548</name>
    <dbReference type="NCBI Taxonomy" id="1236989"/>
    <lineage>
        <taxon>Bacteria</taxon>
        <taxon>Pseudomonadati</taxon>
        <taxon>Bacteroidota</taxon>
        <taxon>Bacteroidia</taxon>
        <taxon>Marinilabiliales</taxon>
        <taxon>Marinilabiliaceae</taxon>
        <taxon>Geofilum</taxon>
    </lineage>
</organism>
<dbReference type="EMBL" id="BAZW01000107">
    <property type="protein sequence ID" value="GAO27822.1"/>
    <property type="molecule type" value="Genomic_DNA"/>
</dbReference>
<sequence length="254" mass="28533">MALRILIVEDEPFSAQKLIRMLSELIPDGQIVATLDSVRSTVKWVQEFPAPDLAFFDIQLADGICFEVFEQTRVVFPVIFTTAFNEYALKAFKVNSIDYLLKPLKEEELKAAIKKFNDGFYSRPVSLELSSMAATLNQLTNSFKSRFLVKVGEHLKMIPTEDIALFYSMEKAVFVKTSAGQDLALDFTLEQITGLVDPQLFFRVSRSHIVSLSHITDVVAHSGSRLVVKLAVKTDGEVMVSREKVTAFKGWLEG</sequence>
<dbReference type="Pfam" id="PF00072">
    <property type="entry name" value="Response_reg"/>
    <property type="match status" value="1"/>
</dbReference>
<dbReference type="STRING" id="1236989.JCM15548_14677"/>
<evidence type="ECO:0000313" key="4">
    <source>
        <dbReference type="EMBL" id="GAO27822.1"/>
    </source>
</evidence>
<evidence type="ECO:0000259" key="3">
    <source>
        <dbReference type="PROSITE" id="PS50930"/>
    </source>
</evidence>
<dbReference type="Gene3D" id="3.40.50.2300">
    <property type="match status" value="1"/>
</dbReference>
<dbReference type="AlphaFoldDB" id="A0A0E9LQC9"/>
<accession>A0A0E9LQC9</accession>
<dbReference type="GO" id="GO:0000156">
    <property type="term" value="F:phosphorelay response regulator activity"/>
    <property type="evidence" value="ECO:0007669"/>
    <property type="project" value="InterPro"/>
</dbReference>
<feature type="domain" description="HTH LytTR-type" evidence="3">
    <location>
        <begin position="147"/>
        <end position="254"/>
    </location>
</feature>
<dbReference type="PANTHER" id="PTHR37299:SF1">
    <property type="entry name" value="STAGE 0 SPORULATION PROTEIN A HOMOLOG"/>
    <property type="match status" value="1"/>
</dbReference>
<gene>
    <name evidence="4" type="ORF">JCM15548_14677</name>
</gene>
<dbReference type="PROSITE" id="PS50930">
    <property type="entry name" value="HTH_LYTTR"/>
    <property type="match status" value="1"/>
</dbReference>
<protein>
    <submittedName>
        <fullName evidence="4">Two-component system response regulator</fullName>
    </submittedName>
</protein>
<dbReference type="PROSITE" id="PS50110">
    <property type="entry name" value="RESPONSE_REGULATORY"/>
    <property type="match status" value="1"/>
</dbReference>